<dbReference type="InterPro" id="IPR019382">
    <property type="entry name" value="eIF3l"/>
</dbReference>
<dbReference type="GO" id="GO:0005852">
    <property type="term" value="C:eukaryotic translation initiation factor 3 complex"/>
    <property type="evidence" value="ECO:0007669"/>
    <property type="project" value="UniProtKB-UniRule"/>
</dbReference>
<sequence length="535" mass="63726">MDMYYDDINEVKDGEIPTAYSQDDEFDEDFQEELKKQYKQQQQQEAKIPVDVKKFILNFHKILVEHTYHDLGQIYEVSYNKLTEQYYKNQPWPEALVIAPLVNNDVLFLVLYKELYYRHIYAKLNPTINDRFNSYLNYCDLFNYILAPEKPVDLELPNQWLWDIIDEFIYQFQSFCQYRSKVKSKNEVELKSLRERPDIWNVHNVLNVLYSLIQKSNINEQLLVNKNGGDMMEAAGEFGSKQLYKMLGYFSIIGLLRVHCLLGDYSLALKTMENVELHNRNFFIRVSACHVTTYYYVGFAYMMMRRYSDAIKIFISVLQYINRIKNYKTLSYQYEATAKKSEQMYALLAICITLCPTGIDEATHSNMIEKYSEQLSKMQKGDLKVFEELFTYACPKFINPAVPNYDIMENTQMKPTLHQCKIFIEEINNQYLIPTIRSYLKLYKTLDIQKLEEFLDYESIEKCKNQLILFKHKTCQRKWESGDLMSGEYTQTTDIDFYLKQDMIHIKDSKNVNRVSELFIRQINKLEDMIINVKK</sequence>
<dbReference type="Proteomes" id="UP000193920">
    <property type="component" value="Unassembled WGS sequence"/>
</dbReference>
<evidence type="ECO:0000256" key="2">
    <source>
        <dbReference type="ARBA" id="ARBA00022540"/>
    </source>
</evidence>
<organism evidence="7 8">
    <name type="scientific">Neocallimastix californiae</name>
    <dbReference type="NCBI Taxonomy" id="1754190"/>
    <lineage>
        <taxon>Eukaryota</taxon>
        <taxon>Fungi</taxon>
        <taxon>Fungi incertae sedis</taxon>
        <taxon>Chytridiomycota</taxon>
        <taxon>Chytridiomycota incertae sedis</taxon>
        <taxon>Neocallimastigomycetes</taxon>
        <taxon>Neocallimastigales</taxon>
        <taxon>Neocallimastigaceae</taxon>
        <taxon>Neocallimastix</taxon>
    </lineage>
</organism>
<evidence type="ECO:0000313" key="7">
    <source>
        <dbReference type="EMBL" id="ORY63761.1"/>
    </source>
</evidence>
<evidence type="ECO:0000313" key="8">
    <source>
        <dbReference type="Proteomes" id="UP000193920"/>
    </source>
</evidence>
<dbReference type="HAMAP" id="MF_03011">
    <property type="entry name" value="eIF3l"/>
    <property type="match status" value="1"/>
</dbReference>
<dbReference type="GO" id="GO:0033290">
    <property type="term" value="C:eukaryotic 48S preinitiation complex"/>
    <property type="evidence" value="ECO:0007669"/>
    <property type="project" value="UniProtKB-UniRule"/>
</dbReference>
<dbReference type="EMBL" id="MCOG01000055">
    <property type="protein sequence ID" value="ORY63761.1"/>
    <property type="molecule type" value="Genomic_DNA"/>
</dbReference>
<dbReference type="GO" id="GO:0003743">
    <property type="term" value="F:translation initiation factor activity"/>
    <property type="evidence" value="ECO:0007669"/>
    <property type="project" value="UniProtKB-UniRule"/>
</dbReference>
<feature type="transmembrane region" description="Helical" evidence="5">
    <location>
        <begin position="247"/>
        <end position="267"/>
    </location>
</feature>
<comment type="caution">
    <text evidence="7">The sequence shown here is derived from an EMBL/GenBank/DDBJ whole genome shotgun (WGS) entry which is preliminary data.</text>
</comment>
<dbReference type="Pfam" id="PF10255">
    <property type="entry name" value="Paf67"/>
    <property type="match status" value="1"/>
</dbReference>
<evidence type="ECO:0000256" key="5">
    <source>
        <dbReference type="SAM" id="Phobius"/>
    </source>
</evidence>
<comment type="similarity">
    <text evidence="4">Belongs to the eIF-3 subunit L family.</text>
</comment>
<evidence type="ECO:0000259" key="6">
    <source>
        <dbReference type="PROSITE" id="PS50250"/>
    </source>
</evidence>
<reference evidence="7 8" key="1">
    <citation type="submission" date="2016-08" db="EMBL/GenBank/DDBJ databases">
        <title>A Parts List for Fungal Cellulosomes Revealed by Comparative Genomics.</title>
        <authorList>
            <consortium name="DOE Joint Genome Institute"/>
            <person name="Haitjema C.H."/>
            <person name="Gilmore S.P."/>
            <person name="Henske J.K."/>
            <person name="Solomon K.V."/>
            <person name="De Groot R."/>
            <person name="Kuo A."/>
            <person name="Mondo S.J."/>
            <person name="Salamov A.A."/>
            <person name="Labutti K."/>
            <person name="Zhao Z."/>
            <person name="Chiniquy J."/>
            <person name="Barry K."/>
            <person name="Brewer H.M."/>
            <person name="Purvine S.O."/>
            <person name="Wright A.T."/>
            <person name="Boxma B."/>
            <person name="Van Alen T."/>
            <person name="Hackstein J.H."/>
            <person name="Baker S.E."/>
            <person name="Grigoriev I.V."/>
            <person name="O'Malley M.A."/>
        </authorList>
    </citation>
    <scope>NUCLEOTIDE SEQUENCE [LARGE SCALE GENOMIC DNA]</scope>
    <source>
        <strain evidence="7 8">G1</strain>
    </source>
</reference>
<dbReference type="SUPFAM" id="SSF48452">
    <property type="entry name" value="TPR-like"/>
    <property type="match status" value="1"/>
</dbReference>
<proteinExistence type="inferred from homology"/>
<feature type="transmembrane region" description="Helical" evidence="5">
    <location>
        <begin position="282"/>
        <end position="304"/>
    </location>
</feature>
<keyword evidence="5" id="KW-0472">Membrane</keyword>
<feature type="domain" description="PCI" evidence="6">
    <location>
        <begin position="309"/>
        <end position="503"/>
    </location>
</feature>
<dbReference type="PANTHER" id="PTHR13242:SF0">
    <property type="entry name" value="EUKARYOTIC TRANSLATION INITIATION FACTOR 3 SUBUNIT L"/>
    <property type="match status" value="1"/>
</dbReference>
<name>A0A1Y2DWW0_9FUNG</name>
<keyword evidence="8" id="KW-1185">Reference proteome</keyword>
<keyword evidence="5" id="KW-0812">Transmembrane</keyword>
<evidence type="ECO:0000256" key="3">
    <source>
        <dbReference type="ARBA" id="ARBA00022917"/>
    </source>
</evidence>
<dbReference type="InterPro" id="IPR000717">
    <property type="entry name" value="PCI_dom"/>
</dbReference>
<dbReference type="GO" id="GO:0001732">
    <property type="term" value="P:formation of cytoplasmic translation initiation complex"/>
    <property type="evidence" value="ECO:0007669"/>
    <property type="project" value="UniProtKB-UniRule"/>
</dbReference>
<gene>
    <name evidence="7" type="ORF">LY90DRAFT_505212</name>
</gene>
<dbReference type="OrthoDB" id="15082at2759"/>
<comment type="subcellular location">
    <subcellularLocation>
        <location evidence="4">Cytoplasm</location>
    </subcellularLocation>
</comment>
<protein>
    <recommendedName>
        <fullName evidence="4">Eukaryotic translation initiation factor 3 subunit L</fullName>
        <shortName evidence="4">eIF3l</shortName>
    </recommendedName>
</protein>
<keyword evidence="3 4" id="KW-0648">Protein biosynthesis</keyword>
<dbReference type="AlphaFoldDB" id="A0A1Y2DWW0"/>
<accession>A0A1Y2DWW0</accession>
<keyword evidence="1 4" id="KW-0963">Cytoplasm</keyword>
<dbReference type="Gene3D" id="1.25.40.10">
    <property type="entry name" value="Tetratricopeptide repeat domain"/>
    <property type="match status" value="1"/>
</dbReference>
<keyword evidence="5" id="KW-1133">Transmembrane helix</keyword>
<comment type="subunit">
    <text evidence="4">Component of the eukaryotic translation initiation factor 3 (eIF-3) complex.</text>
</comment>
<keyword evidence="2 4" id="KW-0396">Initiation factor</keyword>
<dbReference type="STRING" id="1754190.A0A1Y2DWW0"/>
<evidence type="ECO:0000256" key="4">
    <source>
        <dbReference type="HAMAP-Rule" id="MF_03011"/>
    </source>
</evidence>
<dbReference type="PANTHER" id="PTHR13242">
    <property type="entry name" value="EUKARYOTIC TRANSLATION INITIATION FACTOR 3"/>
    <property type="match status" value="1"/>
</dbReference>
<dbReference type="PROSITE" id="PS50250">
    <property type="entry name" value="PCI"/>
    <property type="match status" value="1"/>
</dbReference>
<dbReference type="InterPro" id="IPR011990">
    <property type="entry name" value="TPR-like_helical_dom_sf"/>
</dbReference>
<dbReference type="GO" id="GO:0016282">
    <property type="term" value="C:eukaryotic 43S preinitiation complex"/>
    <property type="evidence" value="ECO:0007669"/>
    <property type="project" value="UniProtKB-UniRule"/>
</dbReference>
<evidence type="ECO:0000256" key="1">
    <source>
        <dbReference type="ARBA" id="ARBA00022490"/>
    </source>
</evidence>
<comment type="function">
    <text evidence="4">Component of the eukaryotic translation initiation factor 3 (eIF-3) complex, which is involved in protein synthesis of a specialized repertoire of mRNAs and, together with other initiation factors, stimulates binding of mRNA and methionyl-tRNAi to the 40S ribosome. The eIF-3 complex specifically targets and initiates translation of a subset of mRNAs involved in cell proliferation.</text>
</comment>